<proteinExistence type="predicted"/>
<evidence type="ECO:0000313" key="3">
    <source>
        <dbReference type="EMBL" id="MEP0820481.1"/>
    </source>
</evidence>
<evidence type="ECO:0000256" key="2">
    <source>
        <dbReference type="SAM" id="Phobius"/>
    </source>
</evidence>
<feature type="transmembrane region" description="Helical" evidence="2">
    <location>
        <begin position="65"/>
        <end position="84"/>
    </location>
</feature>
<dbReference type="EMBL" id="JAMPKM010000031">
    <property type="protein sequence ID" value="MEP0820481.1"/>
    <property type="molecule type" value="Genomic_DNA"/>
</dbReference>
<feature type="region of interest" description="Disordered" evidence="1">
    <location>
        <begin position="1"/>
        <end position="28"/>
    </location>
</feature>
<name>A0ABV0JFE3_9CYAN</name>
<keyword evidence="2" id="KW-0812">Transmembrane</keyword>
<evidence type="ECO:0000256" key="1">
    <source>
        <dbReference type="SAM" id="MobiDB-lite"/>
    </source>
</evidence>
<keyword evidence="2" id="KW-0472">Membrane</keyword>
<reference evidence="3 4" key="1">
    <citation type="submission" date="2022-04" db="EMBL/GenBank/DDBJ databases">
        <title>Positive selection, recombination, and allopatry shape intraspecific diversity of widespread and dominant cyanobacteria.</title>
        <authorList>
            <person name="Wei J."/>
            <person name="Shu W."/>
            <person name="Hu C."/>
        </authorList>
    </citation>
    <scope>NUCLEOTIDE SEQUENCE [LARGE SCALE GENOMIC DNA]</scope>
    <source>
        <strain evidence="3 4">GB2-A4</strain>
    </source>
</reference>
<evidence type="ECO:0000313" key="4">
    <source>
        <dbReference type="Proteomes" id="UP001464891"/>
    </source>
</evidence>
<organism evidence="3 4">
    <name type="scientific">Trichocoleus desertorum GB2-A4</name>
    <dbReference type="NCBI Taxonomy" id="2933944"/>
    <lineage>
        <taxon>Bacteria</taxon>
        <taxon>Bacillati</taxon>
        <taxon>Cyanobacteriota</taxon>
        <taxon>Cyanophyceae</taxon>
        <taxon>Leptolyngbyales</taxon>
        <taxon>Trichocoleusaceae</taxon>
        <taxon>Trichocoleus</taxon>
    </lineage>
</organism>
<protein>
    <submittedName>
        <fullName evidence="3">Uncharacterized protein</fullName>
    </submittedName>
</protein>
<feature type="transmembrane region" description="Helical" evidence="2">
    <location>
        <begin position="104"/>
        <end position="128"/>
    </location>
</feature>
<keyword evidence="2" id="KW-1133">Transmembrane helix</keyword>
<keyword evidence="4" id="KW-1185">Reference proteome</keyword>
<feature type="transmembrane region" description="Helical" evidence="2">
    <location>
        <begin position="221"/>
        <end position="240"/>
    </location>
</feature>
<dbReference type="Proteomes" id="UP001464891">
    <property type="component" value="Unassembled WGS sequence"/>
</dbReference>
<dbReference type="RefSeq" id="WP_190441480.1">
    <property type="nucleotide sequence ID" value="NZ_JAMPKM010000031.1"/>
</dbReference>
<gene>
    <name evidence="3" type="ORF">NC998_25635</name>
</gene>
<feature type="transmembrane region" description="Helical" evidence="2">
    <location>
        <begin position="182"/>
        <end position="201"/>
    </location>
</feature>
<feature type="transmembrane region" description="Helical" evidence="2">
    <location>
        <begin position="40"/>
        <end position="58"/>
    </location>
</feature>
<sequence length="255" mass="28355">MTTERTSKYSSRHRRRHPGSAEPSRGRDRSIDLGSVVSRILYWVTWLMTLPIRVVLWLTQPPGSAILFGLAVFYFVGLSCEGYWQAAVSDAPSFILKPFIQDDAAPLLVITALLSPTFWVASILSTVIQAIQATVLRDISLAQAQREYEAVRDYTVPDKRPDAVDLVEFKRRQLKQAGTKSLRVKGFVCLLAYAIDFIVSFSNFPLFGTDGIGELLRNLTWIALSIFGAECAIALFLDALDKGREAAAPKVEVVE</sequence>
<accession>A0ABV0JFE3</accession>
<comment type="caution">
    <text evidence="3">The sequence shown here is derived from an EMBL/GenBank/DDBJ whole genome shotgun (WGS) entry which is preliminary data.</text>
</comment>